<sequence length="59" mass="7214">MFCEATVAFKVHLKSMSSFAGKRRRFVANHKSVLWFFQEDRCRRRFRILSWFRVQKEAS</sequence>
<organism evidence="1 2">
    <name type="scientific">Stegodyphus mimosarum</name>
    <name type="common">African social velvet spider</name>
    <dbReference type="NCBI Taxonomy" id="407821"/>
    <lineage>
        <taxon>Eukaryota</taxon>
        <taxon>Metazoa</taxon>
        <taxon>Ecdysozoa</taxon>
        <taxon>Arthropoda</taxon>
        <taxon>Chelicerata</taxon>
        <taxon>Arachnida</taxon>
        <taxon>Araneae</taxon>
        <taxon>Araneomorphae</taxon>
        <taxon>Entelegynae</taxon>
        <taxon>Eresoidea</taxon>
        <taxon>Eresidae</taxon>
        <taxon>Stegodyphus</taxon>
    </lineage>
</organism>
<evidence type="ECO:0000313" key="2">
    <source>
        <dbReference type="Proteomes" id="UP000054359"/>
    </source>
</evidence>
<evidence type="ECO:0000313" key="1">
    <source>
        <dbReference type="EMBL" id="KFM61938.1"/>
    </source>
</evidence>
<dbReference type="EMBL" id="KK114222">
    <property type="protein sequence ID" value="KFM61938.1"/>
    <property type="molecule type" value="Genomic_DNA"/>
</dbReference>
<protein>
    <submittedName>
        <fullName evidence="1">Uncharacterized protein</fullName>
    </submittedName>
</protein>
<dbReference type="AlphaFoldDB" id="A0A087T9Z9"/>
<accession>A0A087T9Z9</accession>
<feature type="non-terminal residue" evidence="1">
    <location>
        <position position="59"/>
    </location>
</feature>
<proteinExistence type="predicted"/>
<name>A0A087T9Z9_STEMI</name>
<keyword evidence="2" id="KW-1185">Reference proteome</keyword>
<dbReference type="Proteomes" id="UP000054359">
    <property type="component" value="Unassembled WGS sequence"/>
</dbReference>
<reference evidence="1 2" key="1">
    <citation type="submission" date="2013-11" db="EMBL/GenBank/DDBJ databases">
        <title>Genome sequencing of Stegodyphus mimosarum.</title>
        <authorList>
            <person name="Bechsgaard J."/>
        </authorList>
    </citation>
    <scope>NUCLEOTIDE SEQUENCE [LARGE SCALE GENOMIC DNA]</scope>
</reference>
<gene>
    <name evidence="1" type="ORF">X975_11117</name>
</gene>